<proteinExistence type="predicted"/>
<comment type="caution">
    <text evidence="2">The sequence shown here is derived from an EMBL/GenBank/DDBJ whole genome shotgun (WGS) entry which is preliminary data.</text>
</comment>
<protein>
    <submittedName>
        <fullName evidence="2">Uncharacterized protein</fullName>
    </submittedName>
</protein>
<evidence type="ECO:0000313" key="3">
    <source>
        <dbReference type="Proteomes" id="UP001151760"/>
    </source>
</evidence>
<dbReference type="EMBL" id="BQNB010019097">
    <property type="protein sequence ID" value="GJT81634.1"/>
    <property type="molecule type" value="Genomic_DNA"/>
</dbReference>
<gene>
    <name evidence="2" type="ORF">Tco_1055976</name>
</gene>
<evidence type="ECO:0000313" key="2">
    <source>
        <dbReference type="EMBL" id="GJT81634.1"/>
    </source>
</evidence>
<evidence type="ECO:0000256" key="1">
    <source>
        <dbReference type="SAM" id="MobiDB-lite"/>
    </source>
</evidence>
<dbReference type="Proteomes" id="UP001151760">
    <property type="component" value="Unassembled WGS sequence"/>
</dbReference>
<accession>A0ABQ5H238</accession>
<reference evidence="2" key="2">
    <citation type="submission" date="2022-01" db="EMBL/GenBank/DDBJ databases">
        <authorList>
            <person name="Yamashiro T."/>
            <person name="Shiraishi A."/>
            <person name="Satake H."/>
            <person name="Nakayama K."/>
        </authorList>
    </citation>
    <scope>NUCLEOTIDE SEQUENCE</scope>
</reference>
<sequence length="185" mass="22063">MESLNSNFQERELHQLQQMKDKAKERGFKRAFSTLFDQDDQTFTSTMFVNLDQLEKHLSKEEFQELESFNAFRVLLQQFQTFLYSRFSFDNDEGLMIRKYFIAYTKTDVPLFHDKLLQHMESLKESIQERAKHKREYDRSVNDRMMQSKERKDNSSKALDAGLVVTEINETESENCMLCATCFVM</sequence>
<feature type="region of interest" description="Disordered" evidence="1">
    <location>
        <begin position="131"/>
        <end position="155"/>
    </location>
</feature>
<keyword evidence="3" id="KW-1185">Reference proteome</keyword>
<organism evidence="2 3">
    <name type="scientific">Tanacetum coccineum</name>
    <dbReference type="NCBI Taxonomy" id="301880"/>
    <lineage>
        <taxon>Eukaryota</taxon>
        <taxon>Viridiplantae</taxon>
        <taxon>Streptophyta</taxon>
        <taxon>Embryophyta</taxon>
        <taxon>Tracheophyta</taxon>
        <taxon>Spermatophyta</taxon>
        <taxon>Magnoliopsida</taxon>
        <taxon>eudicotyledons</taxon>
        <taxon>Gunneridae</taxon>
        <taxon>Pentapetalae</taxon>
        <taxon>asterids</taxon>
        <taxon>campanulids</taxon>
        <taxon>Asterales</taxon>
        <taxon>Asteraceae</taxon>
        <taxon>Asteroideae</taxon>
        <taxon>Anthemideae</taxon>
        <taxon>Anthemidinae</taxon>
        <taxon>Tanacetum</taxon>
    </lineage>
</organism>
<name>A0ABQ5H238_9ASTR</name>
<reference evidence="2" key="1">
    <citation type="journal article" date="2022" name="Int. J. Mol. Sci.">
        <title>Draft Genome of Tanacetum Coccineum: Genomic Comparison of Closely Related Tanacetum-Family Plants.</title>
        <authorList>
            <person name="Yamashiro T."/>
            <person name="Shiraishi A."/>
            <person name="Nakayama K."/>
            <person name="Satake H."/>
        </authorList>
    </citation>
    <scope>NUCLEOTIDE SEQUENCE</scope>
</reference>